<accession>A0A5E4NT51</accession>
<dbReference type="OrthoDB" id="6022136at2759"/>
<keyword evidence="4" id="KW-0472">Membrane</keyword>
<evidence type="ECO:0000313" key="8">
    <source>
        <dbReference type="Proteomes" id="UP000325440"/>
    </source>
</evidence>
<feature type="domain" description="CUB" evidence="6">
    <location>
        <begin position="601"/>
        <end position="723"/>
    </location>
</feature>
<dbReference type="Gene3D" id="4.10.400.10">
    <property type="entry name" value="Low-density Lipoprotein Receptor"/>
    <property type="match status" value="1"/>
</dbReference>
<feature type="domain" description="CUB" evidence="6">
    <location>
        <begin position="179"/>
        <end position="298"/>
    </location>
</feature>
<dbReference type="CDD" id="cd00112">
    <property type="entry name" value="LDLa"/>
    <property type="match status" value="1"/>
</dbReference>
<evidence type="ECO:0000256" key="4">
    <source>
        <dbReference type="SAM" id="Phobius"/>
    </source>
</evidence>
<gene>
    <name evidence="7" type="ORF">CINCED_3A002721</name>
</gene>
<keyword evidence="1" id="KW-1015">Disulfide bond</keyword>
<dbReference type="InterPro" id="IPR002172">
    <property type="entry name" value="LDrepeatLR_classA_rpt"/>
</dbReference>
<keyword evidence="8" id="KW-1185">Reference proteome</keyword>
<dbReference type="SMART" id="SM00192">
    <property type="entry name" value="LDLa"/>
    <property type="match status" value="1"/>
</dbReference>
<dbReference type="PANTHER" id="PTHR47537">
    <property type="entry name" value="CUBILIN"/>
    <property type="match status" value="1"/>
</dbReference>
<reference evidence="7 8" key="1">
    <citation type="submission" date="2019-08" db="EMBL/GenBank/DDBJ databases">
        <authorList>
            <person name="Alioto T."/>
            <person name="Alioto T."/>
            <person name="Gomez Garrido J."/>
        </authorList>
    </citation>
    <scope>NUCLEOTIDE SEQUENCE [LARGE SCALE GENOMIC DNA]</scope>
</reference>
<dbReference type="Proteomes" id="UP000325440">
    <property type="component" value="Unassembled WGS sequence"/>
</dbReference>
<proteinExistence type="predicted"/>
<dbReference type="EMBL" id="CABPRJ010002401">
    <property type="protein sequence ID" value="VVC45418.1"/>
    <property type="molecule type" value="Genomic_DNA"/>
</dbReference>
<feature type="compositionally biased region" description="Basic residues" evidence="3">
    <location>
        <begin position="831"/>
        <end position="846"/>
    </location>
</feature>
<feature type="domain" description="CUB" evidence="6">
    <location>
        <begin position="320"/>
        <end position="447"/>
    </location>
</feature>
<dbReference type="Gene3D" id="2.60.120.290">
    <property type="entry name" value="Spermadhesin, CUB domain"/>
    <property type="match status" value="5"/>
</dbReference>
<dbReference type="PROSITE" id="PS01180">
    <property type="entry name" value="CUB"/>
    <property type="match status" value="5"/>
</dbReference>
<dbReference type="InterPro" id="IPR036055">
    <property type="entry name" value="LDL_receptor-like_sf"/>
</dbReference>
<evidence type="ECO:0000256" key="5">
    <source>
        <dbReference type="SAM" id="SignalP"/>
    </source>
</evidence>
<keyword evidence="7" id="KW-0675">Receptor</keyword>
<keyword evidence="4" id="KW-1133">Transmembrane helix</keyword>
<feature type="compositionally biased region" description="Low complexity" evidence="3">
    <location>
        <begin position="850"/>
        <end position="863"/>
    </location>
</feature>
<evidence type="ECO:0000313" key="7">
    <source>
        <dbReference type="EMBL" id="VVC45418.1"/>
    </source>
</evidence>
<feature type="domain" description="CUB" evidence="6">
    <location>
        <begin position="38"/>
        <end position="163"/>
    </location>
</feature>
<feature type="signal peptide" evidence="5">
    <location>
        <begin position="1"/>
        <end position="27"/>
    </location>
</feature>
<dbReference type="CDD" id="cd00041">
    <property type="entry name" value="CUB"/>
    <property type="match status" value="5"/>
</dbReference>
<dbReference type="SUPFAM" id="SSF49854">
    <property type="entry name" value="Spermadhesin, CUB domain"/>
    <property type="match status" value="5"/>
</dbReference>
<dbReference type="GO" id="GO:0005886">
    <property type="term" value="C:plasma membrane"/>
    <property type="evidence" value="ECO:0007669"/>
    <property type="project" value="TreeGrafter"/>
</dbReference>
<organism evidence="7 8">
    <name type="scientific">Cinara cedri</name>
    <dbReference type="NCBI Taxonomy" id="506608"/>
    <lineage>
        <taxon>Eukaryota</taxon>
        <taxon>Metazoa</taxon>
        <taxon>Ecdysozoa</taxon>
        <taxon>Arthropoda</taxon>
        <taxon>Hexapoda</taxon>
        <taxon>Insecta</taxon>
        <taxon>Pterygota</taxon>
        <taxon>Neoptera</taxon>
        <taxon>Paraneoptera</taxon>
        <taxon>Hemiptera</taxon>
        <taxon>Sternorrhyncha</taxon>
        <taxon>Aphidomorpha</taxon>
        <taxon>Aphidoidea</taxon>
        <taxon>Aphididae</taxon>
        <taxon>Lachninae</taxon>
        <taxon>Cinara</taxon>
    </lineage>
</organism>
<dbReference type="PANTHER" id="PTHR47537:SF6">
    <property type="entry name" value="CUB DOMAIN-CONTAINING PROTEIN"/>
    <property type="match status" value="1"/>
</dbReference>
<dbReference type="InterPro" id="IPR053207">
    <property type="entry name" value="Non-NMDA_GluR_Accessory"/>
</dbReference>
<feature type="chain" id="PRO_5022894393" evidence="5">
    <location>
        <begin position="28"/>
        <end position="881"/>
    </location>
</feature>
<sequence length="881" mass="98483">MAEVYWHAGRRFLVSLLLLLSIRASATQRTSSSSASGCDQTFLSKDGPQNGTFRAPVLTNVDGESTVCVYTFVAASHQKVFISFTSFNLRSTPPECVHEYVDVYSEVQQVDTEDLINSPFGGRYCGLIPPRDRTSLYRIVAFSFYTDKNSTTPMLFDGYYTFKNDSAFQLGTPLPISPCSFVINAKAKRQGAILTPTYPGIYPKGMKCMYSFQGQASQRVRLEFRDFDLFYGGPHCPFDIVSIYDGVNSSAPLIGQYCGQQRNLVVYSTENFLYVTFDTLPRTANTQNRGFKGMFEFSESFVKLDFIVKNDGVHVRGTECDQKVLSKRTSTGFIFSPNYPFPYIPKIVCRYFVYGLEGAQDLERVRLEFMMFDIPKAHATEQECTDGYLKLYLRGQEAMDLYDKFDYEMCGLEADEKVVTSEGARLAMVFSSGELQGRGFKAKYTFETEYLIPGTAAPNGTCHFTYRSESKKRGDFNSPRHPANYPNGLNCTFLFLATQNEQVTVIFDQFKIRATDKTNTSLVQLGTLVCTDDWLEIYNIYKDNTEKIVGRYCGMTAPGPLESNRGAIGLKILLHTNWEGVSSGFKARYFFDVAKPIYGDCGSNISNVDSGKVQSPNFPLKYTAPEKGMPSRTCNWFIQVRPSYKILLNFISFSVEGDPLQRGCATAVVRLWPSVEEPPLELCGEKPNGSWQFLSESNQFRISFVVADKSGNGTGFNAIWTEVMDSMNAPCTGFQCKNSTYCISEQLRCNSMMNCGSNDISDESNCAVEPEAMDNVVLSAVLTMCTMLALMLVACLCCRRRRSGPGRRERFRRGVGGGGIGGVGIVGGGYNRHRRHHQHHHPHQHHDPRTPSLRSLSPTPSSSGQHVCDELGERFASVDSV</sequence>
<name>A0A5E4NT51_9HEMI</name>
<keyword evidence="4" id="KW-0812">Transmembrane</keyword>
<feature type="transmembrane region" description="Helical" evidence="4">
    <location>
        <begin position="776"/>
        <end position="798"/>
    </location>
</feature>
<dbReference type="AlphaFoldDB" id="A0A5E4NT51"/>
<evidence type="ECO:0000256" key="2">
    <source>
        <dbReference type="PROSITE-ProRule" id="PRU00059"/>
    </source>
</evidence>
<dbReference type="InterPro" id="IPR000859">
    <property type="entry name" value="CUB_dom"/>
</dbReference>
<keyword evidence="5" id="KW-0732">Signal</keyword>
<dbReference type="Pfam" id="PF00431">
    <property type="entry name" value="CUB"/>
    <property type="match status" value="5"/>
</dbReference>
<evidence type="ECO:0000259" key="6">
    <source>
        <dbReference type="PROSITE" id="PS01180"/>
    </source>
</evidence>
<keyword evidence="7" id="KW-0449">Lipoprotein</keyword>
<protein>
    <submittedName>
        <fullName evidence="7">Low-density lipoprotein (LDL) receptor class A repeat,CUB domain</fullName>
    </submittedName>
</protein>
<dbReference type="InterPro" id="IPR035914">
    <property type="entry name" value="Sperma_CUB_dom_sf"/>
</dbReference>
<feature type="domain" description="CUB" evidence="6">
    <location>
        <begin position="462"/>
        <end position="592"/>
    </location>
</feature>
<evidence type="ECO:0000256" key="1">
    <source>
        <dbReference type="ARBA" id="ARBA00023157"/>
    </source>
</evidence>
<evidence type="ECO:0000256" key="3">
    <source>
        <dbReference type="SAM" id="MobiDB-lite"/>
    </source>
</evidence>
<comment type="caution">
    <text evidence="2">Lacks conserved residue(s) required for the propagation of feature annotation.</text>
</comment>
<feature type="region of interest" description="Disordered" evidence="3">
    <location>
        <begin position="826"/>
        <end position="867"/>
    </location>
</feature>
<dbReference type="SMART" id="SM00042">
    <property type="entry name" value="CUB"/>
    <property type="match status" value="5"/>
</dbReference>